<keyword evidence="2" id="KW-1185">Reference proteome</keyword>
<dbReference type="CDD" id="cd09731">
    <property type="entry name" value="Cse2_I-E"/>
    <property type="match status" value="1"/>
</dbReference>
<dbReference type="EMBL" id="JTHE03000081">
    <property type="protein sequence ID" value="MCM1983971.1"/>
    <property type="molecule type" value="Genomic_DNA"/>
</dbReference>
<evidence type="ECO:0000313" key="2">
    <source>
        <dbReference type="Proteomes" id="UP000031561"/>
    </source>
</evidence>
<sequence>MEKTSRKTIHQASEFLRLIQEKIEIEFDENQQIIDNAKRSSAARAAQAALKNSLKGDPKHLIDTYRTVSDPLRTVGIEYDPEKSWNKGRIWIFVAGLFAYYPQPVEPYKGSFGKSCWLLQQEIRRQSPDAKGVERRFHTLLDTAFENVQSPVATLIRQMKSKYIAVNYPQLLTDLHWWDGIDKRVQDKWARDFWRVPGQTHTPIFSQ</sequence>
<dbReference type="Gene3D" id="1.10.520.40">
    <property type="entry name" value="CRISPR-associated protein Cse2"/>
    <property type="match status" value="1"/>
</dbReference>
<geneLocation type="plasmid" evidence="1">
    <name>unnamed6</name>
</geneLocation>
<accession>A0ABD4T5Q5</accession>
<comment type="caution">
    <text evidence="1">The sequence shown here is derived from an EMBL/GenBank/DDBJ whole genome shotgun (WGS) entry which is preliminary data.</text>
</comment>
<dbReference type="InterPro" id="IPR013382">
    <property type="entry name" value="CRISPR-assoc_prot_Cse2"/>
</dbReference>
<dbReference type="AlphaFoldDB" id="A0ABD4T5Q5"/>
<reference evidence="1 2" key="1">
    <citation type="journal article" date="2015" name="Genome Announc.">
        <title>Draft Genome Sequence of Filamentous Marine Cyanobacterium Lyngbya confervoides Strain BDU141951.</title>
        <authorList>
            <person name="Chandrababunaidu M.M."/>
            <person name="Sen D."/>
            <person name="Tripathy S."/>
        </authorList>
    </citation>
    <scope>NUCLEOTIDE SEQUENCE [LARGE SCALE GENOMIC DNA]</scope>
    <source>
        <strain evidence="1 2">BDU141951</strain>
    </source>
</reference>
<organism evidence="1 2">
    <name type="scientific">Lyngbya confervoides BDU141951</name>
    <dbReference type="NCBI Taxonomy" id="1574623"/>
    <lineage>
        <taxon>Bacteria</taxon>
        <taxon>Bacillati</taxon>
        <taxon>Cyanobacteriota</taxon>
        <taxon>Cyanophyceae</taxon>
        <taxon>Oscillatoriophycideae</taxon>
        <taxon>Oscillatoriales</taxon>
        <taxon>Microcoleaceae</taxon>
        <taxon>Lyngbya</taxon>
    </lineage>
</organism>
<evidence type="ECO:0000313" key="1">
    <source>
        <dbReference type="EMBL" id="MCM1983971.1"/>
    </source>
</evidence>
<dbReference type="RefSeq" id="WP_166284035.1">
    <property type="nucleotide sequence ID" value="NZ_JTHE03000081.1"/>
</dbReference>
<dbReference type="NCBIfam" id="TIGR02548">
    <property type="entry name" value="casB_cse2"/>
    <property type="match status" value="1"/>
</dbReference>
<keyword evidence="1" id="KW-0614">Plasmid</keyword>
<dbReference type="InterPro" id="IPR038287">
    <property type="entry name" value="Cse2_sf"/>
</dbReference>
<proteinExistence type="predicted"/>
<dbReference type="Proteomes" id="UP000031561">
    <property type="component" value="Unassembled WGS sequence"/>
</dbReference>
<gene>
    <name evidence="1" type="primary">casB</name>
    <name evidence="1" type="ORF">QQ91_0014200</name>
</gene>
<dbReference type="Pfam" id="PF09485">
    <property type="entry name" value="CRISPR_Cse2"/>
    <property type="match status" value="1"/>
</dbReference>
<name>A0ABD4T5Q5_9CYAN</name>
<protein>
    <submittedName>
        <fullName evidence="1">Type I-E CRISPR-associated protein Cse2/CasB</fullName>
    </submittedName>
</protein>